<dbReference type="FunFam" id="3.30.70.120:FF:000006">
    <property type="entry name" value="GTP cyclohydrolase 1 type 2 homolog"/>
    <property type="match status" value="1"/>
</dbReference>
<reference evidence="2" key="1">
    <citation type="submission" date="2016-10" db="EMBL/GenBank/DDBJ databases">
        <authorList>
            <person name="Varghese N."/>
            <person name="Submissions S."/>
        </authorList>
    </citation>
    <scope>NUCLEOTIDE SEQUENCE [LARGE SCALE GENOMIC DNA]</scope>
    <source>
        <strain evidence="2">CGMCC 1.6444</strain>
    </source>
</reference>
<evidence type="ECO:0000313" key="1">
    <source>
        <dbReference type="EMBL" id="SDN72391.1"/>
    </source>
</evidence>
<evidence type="ECO:0000313" key="2">
    <source>
        <dbReference type="Proteomes" id="UP000199075"/>
    </source>
</evidence>
<dbReference type="EMBL" id="FNIV01000001">
    <property type="protein sequence ID" value="SDN72391.1"/>
    <property type="molecule type" value="Genomic_DNA"/>
</dbReference>
<keyword evidence="2" id="KW-1185">Reference proteome</keyword>
<dbReference type="STRING" id="419597.SAMN04487957_101503"/>
<dbReference type="PANTHER" id="PTHR41774">
    <property type="match status" value="1"/>
</dbReference>
<dbReference type="InterPro" id="IPR015867">
    <property type="entry name" value="N-reg_PII/ATP_PRibTrfase_C"/>
</dbReference>
<accession>A0A1H0DQY5</accession>
<dbReference type="OrthoDB" id="9795763at2"/>
<dbReference type="SUPFAM" id="SSF102705">
    <property type="entry name" value="NIF3 (NGG1p interacting factor 3)-like"/>
    <property type="match status" value="1"/>
</dbReference>
<sequence>MYKLAFFVPVEDAEAVKEAVFATGAGRIGDYEACCFQTRGTGQFRPLEGADPHIGRVGELERVEELKVELVCEDPLIREAIAALKRAHPYEEPAFDAWRLELFD</sequence>
<evidence type="ECO:0008006" key="3">
    <source>
        <dbReference type="Google" id="ProtNLM"/>
    </source>
</evidence>
<organism evidence="1 2">
    <name type="scientific">Halomonas shengliensis</name>
    <dbReference type="NCBI Taxonomy" id="419597"/>
    <lineage>
        <taxon>Bacteria</taxon>
        <taxon>Pseudomonadati</taxon>
        <taxon>Pseudomonadota</taxon>
        <taxon>Gammaproteobacteria</taxon>
        <taxon>Oceanospirillales</taxon>
        <taxon>Halomonadaceae</taxon>
        <taxon>Halomonas</taxon>
    </lineage>
</organism>
<protein>
    <recommendedName>
        <fullName evidence="3">NGG1p interacting factor NIF3</fullName>
    </recommendedName>
</protein>
<dbReference type="RefSeq" id="WP_089676798.1">
    <property type="nucleotide sequence ID" value="NZ_FNIV01000001.1"/>
</dbReference>
<dbReference type="Proteomes" id="UP000199075">
    <property type="component" value="Unassembled WGS sequence"/>
</dbReference>
<dbReference type="PANTHER" id="PTHR41774:SF1">
    <property type="entry name" value="NGG1P INTERACTING FACTOR NIF3"/>
    <property type="match status" value="1"/>
</dbReference>
<proteinExistence type="predicted"/>
<dbReference type="AlphaFoldDB" id="A0A1H0DQY5"/>
<dbReference type="Gene3D" id="3.30.70.120">
    <property type="match status" value="1"/>
</dbReference>
<dbReference type="InterPro" id="IPR036069">
    <property type="entry name" value="DUF34/NIF3_sf"/>
</dbReference>
<name>A0A1H0DQY5_9GAMM</name>
<gene>
    <name evidence="1" type="ORF">SAMN04487957_101503</name>
</gene>